<reference evidence="3" key="1">
    <citation type="submission" date="2022-10" db="EMBL/GenBank/DDBJ databases">
        <title>Genome assembly of Pristionchus species.</title>
        <authorList>
            <person name="Yoshida K."/>
            <person name="Sommer R.J."/>
        </authorList>
    </citation>
    <scope>NUCLEOTIDE SEQUENCE [LARGE SCALE GENOMIC DNA]</scope>
    <source>
        <strain evidence="3">RS5460</strain>
    </source>
</reference>
<accession>A0AAN5CVE4</accession>
<name>A0AAN5CVE4_9BILA</name>
<gene>
    <name evidence="2" type="ORF">PMAYCL1PPCAC_20932</name>
</gene>
<proteinExistence type="predicted"/>
<evidence type="ECO:0000256" key="1">
    <source>
        <dbReference type="SAM" id="MobiDB-lite"/>
    </source>
</evidence>
<comment type="caution">
    <text evidence="2">The sequence shown here is derived from an EMBL/GenBank/DDBJ whole genome shotgun (WGS) entry which is preliminary data.</text>
</comment>
<dbReference type="EMBL" id="BTRK01000004">
    <property type="protein sequence ID" value="GMR50737.1"/>
    <property type="molecule type" value="Genomic_DNA"/>
</dbReference>
<protein>
    <submittedName>
        <fullName evidence="2">Uncharacterized protein</fullName>
    </submittedName>
</protein>
<organism evidence="2 3">
    <name type="scientific">Pristionchus mayeri</name>
    <dbReference type="NCBI Taxonomy" id="1317129"/>
    <lineage>
        <taxon>Eukaryota</taxon>
        <taxon>Metazoa</taxon>
        <taxon>Ecdysozoa</taxon>
        <taxon>Nematoda</taxon>
        <taxon>Chromadorea</taxon>
        <taxon>Rhabditida</taxon>
        <taxon>Rhabditina</taxon>
        <taxon>Diplogasteromorpha</taxon>
        <taxon>Diplogasteroidea</taxon>
        <taxon>Neodiplogasteridae</taxon>
        <taxon>Pristionchus</taxon>
    </lineage>
</organism>
<evidence type="ECO:0000313" key="2">
    <source>
        <dbReference type="EMBL" id="GMR50737.1"/>
    </source>
</evidence>
<dbReference type="AlphaFoldDB" id="A0AAN5CVE4"/>
<feature type="region of interest" description="Disordered" evidence="1">
    <location>
        <begin position="178"/>
        <end position="199"/>
    </location>
</feature>
<dbReference type="Proteomes" id="UP001328107">
    <property type="component" value="Unassembled WGS sequence"/>
</dbReference>
<feature type="non-terminal residue" evidence="2">
    <location>
        <position position="199"/>
    </location>
</feature>
<evidence type="ECO:0000313" key="3">
    <source>
        <dbReference type="Proteomes" id="UP001328107"/>
    </source>
</evidence>
<feature type="non-terminal residue" evidence="2">
    <location>
        <position position="1"/>
    </location>
</feature>
<feature type="compositionally biased region" description="Basic and acidic residues" evidence="1">
    <location>
        <begin position="180"/>
        <end position="199"/>
    </location>
</feature>
<keyword evidence="3" id="KW-1185">Reference proteome</keyword>
<sequence length="199" mass="22532">RVISMSTEGLAYATIVRALEVLNKSGKYRAALITSSVKREPELVLHGNIDLVRGIACSNVLETTAIFSDHATVTLPIVDYGLALEEGVGDDLVKAVTDGMEAESRPRRNLYQRDKANPNSIPPQWPPNIPFGSLNAGNRKKFAHDVLKHMQEYKDKRWDNIMNGQNLEQYDRTQQILEDDEKKLSTKQREARNKKRMEV</sequence>